<accession>A0A9Q0LR45</accession>
<dbReference type="EMBL" id="JAPDFW010000059">
    <property type="protein sequence ID" value="KAJ5077176.1"/>
    <property type="molecule type" value="Genomic_DNA"/>
</dbReference>
<sequence length="960" mass="113641">MGNISIQLDSEYDRLLVLKNIILFAVIELKMTKLIVSAFEIFDHGNVIIDFFRFVHGYLQSNNTIGNRNKKFIENFVIQRKKVENGETNFGLIGNYDWINSITDQILHHLLTNSHKYQLHLLMKCLSQVKYNENYRIYFIFANLLGDVNSFDFETFQKSPKEICNNFLEKNEFGKARKVYQAINKPLTPIIIHQIEFILSENKQSWNQTSEYHHKQIFQRCFDLLNKYSSNYFVNAVFFLQKLHLFQSTIQASEIQQLLEYFLFFIQKFHSKNFQSSNSPFINRIERDIQMRITIFKAIQKNSSLKIPRLIIKILAEDFPFEKKIEENPPVLLNNEELPFYFLGDIFVKQNDIENEMIIVKQIIEYLIDENQVKQAEEICQEISCSLADLVVIKACERIALCSQDEYVENLLITEFPEVMSLVEKAYPHLDFSLITTDELLEKLKDLPNHGKKYCRKISTVYHVSLLVSRDFFVVEQAPELALQLLMRKSSNYSNEISRFSNDVGLSCTRLATIFADLYFESLIFRREIMGILLEKEMKEESPDSKDENKYQEIDQIYSKELNIEIKTEKNILRGVVSATHTTQEFIRFAQITGELLTFTNVLMRNLLNFISQKHENFDHKSEIEVEILIKCLECFRISCDMNGMKNNIKLIKKRLPIYIREQKHQLLYWIFQEYDLPQLDFLLHFFIEEKKLKKIVPFSSNFSNSFSIRASRYLQKKFSREPKLILNFYLHFSMKKEIGHFLSNEARLLLNQIKFPQISEQDPLTIFVSVQDIQKMVEARSILLFSSHAFLHTEFQQKLIQNFILDDLISIQILVGDLQMINIKKSKKKDLQILMQKAPDFYTSLVISEFYKLNSLENWSKALFHHFFVEKDSRFLSEYFSYFILDEPLVKKIVELYQSFSDKNLIVHQMEVFVSFIQDIVLALKISKELRFFNLFDNLKSVLPLHLVKEVIKNEKEKK</sequence>
<keyword evidence="3" id="KW-1185">Reference proteome</keyword>
<dbReference type="GO" id="GO:0005737">
    <property type="term" value="C:cytoplasm"/>
    <property type="evidence" value="ECO:0007669"/>
    <property type="project" value="TreeGrafter"/>
</dbReference>
<dbReference type="InterPro" id="IPR028103">
    <property type="entry name" value="Spatacsin"/>
</dbReference>
<protein>
    <submittedName>
        <fullName evidence="2">Spatacsin</fullName>
    </submittedName>
</protein>
<dbReference type="AlphaFoldDB" id="A0A9Q0LR45"/>
<reference evidence="2" key="1">
    <citation type="submission" date="2022-10" db="EMBL/GenBank/DDBJ databases">
        <title>Novel sulphate-reducing endosymbionts in the free-living metamonad Anaeramoeba.</title>
        <authorList>
            <person name="Jerlstrom-Hultqvist J."/>
            <person name="Cepicka I."/>
            <person name="Gallot-Lavallee L."/>
            <person name="Salas-Leiva D."/>
            <person name="Curtis B.A."/>
            <person name="Zahonova K."/>
            <person name="Pipaliya S."/>
            <person name="Dacks J."/>
            <person name="Roger A.J."/>
        </authorList>
    </citation>
    <scope>NUCLEOTIDE SEQUENCE</scope>
    <source>
        <strain evidence="2">BMAN</strain>
    </source>
</reference>
<gene>
    <name evidence="2" type="ORF">M0811_00496</name>
</gene>
<evidence type="ECO:0000313" key="2">
    <source>
        <dbReference type="EMBL" id="KAJ5077176.1"/>
    </source>
</evidence>
<dbReference type="PANTHER" id="PTHR13650:SF0">
    <property type="entry name" value="SPATACSIN"/>
    <property type="match status" value="1"/>
</dbReference>
<dbReference type="Proteomes" id="UP001149090">
    <property type="component" value="Unassembled WGS sequence"/>
</dbReference>
<name>A0A9Q0LR45_ANAIG</name>
<dbReference type="PANTHER" id="PTHR13650">
    <property type="entry name" value="SPATACSIN"/>
    <property type="match status" value="1"/>
</dbReference>
<proteinExistence type="predicted"/>
<feature type="domain" description="Spatacsin C-terminal" evidence="1">
    <location>
        <begin position="605"/>
        <end position="899"/>
    </location>
</feature>
<dbReference type="Pfam" id="PF14649">
    <property type="entry name" value="Spatacsin_C"/>
    <property type="match status" value="1"/>
</dbReference>
<dbReference type="InterPro" id="IPR028107">
    <property type="entry name" value="Spatacsin_C_dom"/>
</dbReference>
<evidence type="ECO:0000259" key="1">
    <source>
        <dbReference type="Pfam" id="PF14649"/>
    </source>
</evidence>
<organism evidence="2 3">
    <name type="scientific">Anaeramoeba ignava</name>
    <name type="common">Anaerobic marine amoeba</name>
    <dbReference type="NCBI Taxonomy" id="1746090"/>
    <lineage>
        <taxon>Eukaryota</taxon>
        <taxon>Metamonada</taxon>
        <taxon>Anaeramoebidae</taxon>
        <taxon>Anaeramoeba</taxon>
    </lineage>
</organism>
<evidence type="ECO:0000313" key="3">
    <source>
        <dbReference type="Proteomes" id="UP001149090"/>
    </source>
</evidence>
<comment type="caution">
    <text evidence="2">The sequence shown here is derived from an EMBL/GenBank/DDBJ whole genome shotgun (WGS) entry which is preliminary data.</text>
</comment>